<proteinExistence type="predicted"/>
<dbReference type="Gene3D" id="3.90.550.10">
    <property type="entry name" value="Spore Coat Polysaccharide Biosynthesis Protein SpsA, Chain A"/>
    <property type="match status" value="1"/>
</dbReference>
<feature type="non-terminal residue" evidence="2">
    <location>
        <position position="40"/>
    </location>
</feature>
<dbReference type="InterPro" id="IPR001173">
    <property type="entry name" value="Glyco_trans_2-like"/>
</dbReference>
<dbReference type="Pfam" id="PF00535">
    <property type="entry name" value="Glycos_transf_2"/>
    <property type="match status" value="1"/>
</dbReference>
<accession>A0A382XNU7</accession>
<reference evidence="2" key="1">
    <citation type="submission" date="2018-05" db="EMBL/GenBank/DDBJ databases">
        <authorList>
            <person name="Lanie J.A."/>
            <person name="Ng W.-L."/>
            <person name="Kazmierczak K.M."/>
            <person name="Andrzejewski T.M."/>
            <person name="Davidsen T.M."/>
            <person name="Wayne K.J."/>
            <person name="Tettelin H."/>
            <person name="Glass J.I."/>
            <person name="Rusch D."/>
            <person name="Podicherti R."/>
            <person name="Tsui H.-C.T."/>
            <person name="Winkler M.E."/>
        </authorList>
    </citation>
    <scope>NUCLEOTIDE SEQUENCE</scope>
</reference>
<gene>
    <name evidence="2" type="ORF">METZ01_LOCUS425590</name>
</gene>
<feature type="domain" description="Glycosyltransferase 2-like" evidence="1">
    <location>
        <begin position="8"/>
        <end position="39"/>
    </location>
</feature>
<dbReference type="EMBL" id="UINC01169279">
    <property type="protein sequence ID" value="SVD72736.1"/>
    <property type="molecule type" value="Genomic_DNA"/>
</dbReference>
<dbReference type="SUPFAM" id="SSF53448">
    <property type="entry name" value="Nucleotide-diphospho-sugar transferases"/>
    <property type="match status" value="1"/>
</dbReference>
<name>A0A382XNU7_9ZZZZ</name>
<evidence type="ECO:0000259" key="1">
    <source>
        <dbReference type="Pfam" id="PF00535"/>
    </source>
</evidence>
<organism evidence="2">
    <name type="scientific">marine metagenome</name>
    <dbReference type="NCBI Taxonomy" id="408172"/>
    <lineage>
        <taxon>unclassified sequences</taxon>
        <taxon>metagenomes</taxon>
        <taxon>ecological metagenomes</taxon>
    </lineage>
</organism>
<sequence>MSNNFLISVMLCCYNSEKYISETIDSIINQTYDNWEIVAI</sequence>
<dbReference type="InterPro" id="IPR029044">
    <property type="entry name" value="Nucleotide-diphossugar_trans"/>
</dbReference>
<dbReference type="AlphaFoldDB" id="A0A382XNU7"/>
<evidence type="ECO:0000313" key="2">
    <source>
        <dbReference type="EMBL" id="SVD72736.1"/>
    </source>
</evidence>
<protein>
    <recommendedName>
        <fullName evidence="1">Glycosyltransferase 2-like domain-containing protein</fullName>
    </recommendedName>
</protein>